<dbReference type="Gene3D" id="3.40.50.12780">
    <property type="entry name" value="N-terminal domain of ligase-like"/>
    <property type="match status" value="1"/>
</dbReference>
<evidence type="ECO:0000259" key="6">
    <source>
        <dbReference type="Pfam" id="PF00501"/>
    </source>
</evidence>
<keyword evidence="9" id="KW-1185">Reference proteome</keyword>
<gene>
    <name evidence="8" type="ORF">A4A58_15330</name>
</gene>
<dbReference type="Proteomes" id="UP000076574">
    <property type="component" value="Unassembled WGS sequence"/>
</dbReference>
<dbReference type="InterPro" id="IPR045851">
    <property type="entry name" value="AMP-bd_C_sf"/>
</dbReference>
<dbReference type="GO" id="GO:0006631">
    <property type="term" value="P:fatty acid metabolic process"/>
    <property type="evidence" value="ECO:0007669"/>
    <property type="project" value="TreeGrafter"/>
</dbReference>
<sequence length="519" mass="57296">MDISFFIRQCFGDAARFSPQNAAIAFDDGDFLSYENLAKRANRYANALHELDVQPGDRVGILLYNCTEYWIAYFAITRIGAIAVRLNFRLAAEELEYAIDDSGATVLLANTDILHRIAHCCAALPVRNFIAFGDEVPSPDWAMPWSYLESGMDRELPLPLPCPETPAMLMYTSGTTGRPKGALWSHGTTTWWTAMQVMEWGLTPRTVTMVTGPMYHIGALENYALPTLAVGGRVVVLRSRNFDIRQTLQIASRQQVTDILLFPSMIYQMLQATEIDNIDLSRIRRVFSGGDPLLPSAIEQMRERFGWMDIVQVYGLTEGTPIVACSGPGQGYDAPSTVGRAFPFAELSIRDDDGVPVPAGQAGEIWTSSPANALGYWRKPEATATTFVHGWCRTGDLGSIENGALRIVGRKKDMIRSGGENINPSEIENLLLKHPKIVEAAVVGIPDARFTEVVCAVVVLAQGHCLSEQDVIDHCVAGLAKYKKPRKVVFVDELPRTASQKIIKHELRRRFSSEASPSA</sequence>
<dbReference type="Pfam" id="PF13193">
    <property type="entry name" value="AMP-binding_C"/>
    <property type="match status" value="1"/>
</dbReference>
<evidence type="ECO:0000256" key="3">
    <source>
        <dbReference type="ARBA" id="ARBA00051915"/>
    </source>
</evidence>
<evidence type="ECO:0000256" key="1">
    <source>
        <dbReference type="ARBA" id="ARBA00006432"/>
    </source>
</evidence>
<dbReference type="InterPro" id="IPR020845">
    <property type="entry name" value="AMP-binding_CS"/>
</dbReference>
<evidence type="ECO:0000313" key="9">
    <source>
        <dbReference type="Proteomes" id="UP000076574"/>
    </source>
</evidence>
<protein>
    <recommendedName>
        <fullName evidence="5">3-methylmercaptopropionyl-CoA ligase</fullName>
        <ecNumber evidence="4">6.2.1.44</ecNumber>
    </recommendedName>
</protein>
<proteinExistence type="inferred from homology"/>
<dbReference type="OrthoDB" id="9803968at2"/>
<organism evidence="8 9">
    <name type="scientific">Tardiphaga robiniae</name>
    <dbReference type="NCBI Taxonomy" id="943830"/>
    <lineage>
        <taxon>Bacteria</taxon>
        <taxon>Pseudomonadati</taxon>
        <taxon>Pseudomonadota</taxon>
        <taxon>Alphaproteobacteria</taxon>
        <taxon>Hyphomicrobiales</taxon>
        <taxon>Nitrobacteraceae</taxon>
        <taxon>Tardiphaga</taxon>
    </lineage>
</organism>
<keyword evidence="2" id="KW-0436">Ligase</keyword>
<dbReference type="SUPFAM" id="SSF56801">
    <property type="entry name" value="Acetyl-CoA synthetase-like"/>
    <property type="match status" value="1"/>
</dbReference>
<dbReference type="InterPro" id="IPR042099">
    <property type="entry name" value="ANL_N_sf"/>
</dbReference>
<dbReference type="Gene3D" id="3.30.300.30">
    <property type="match status" value="1"/>
</dbReference>
<comment type="catalytic activity">
    <reaction evidence="3">
        <text>3-(methylsulfanyl)propanoate + ATP + CoA = 3-(methylsulfanyl)propanoyl-CoA + AMP + diphosphate</text>
        <dbReference type="Rhea" id="RHEA:43052"/>
        <dbReference type="ChEBI" id="CHEBI:30616"/>
        <dbReference type="ChEBI" id="CHEBI:33019"/>
        <dbReference type="ChEBI" id="CHEBI:49016"/>
        <dbReference type="ChEBI" id="CHEBI:57287"/>
        <dbReference type="ChEBI" id="CHEBI:82815"/>
        <dbReference type="ChEBI" id="CHEBI:456215"/>
        <dbReference type="EC" id="6.2.1.44"/>
    </reaction>
    <physiologicalReaction direction="left-to-right" evidence="3">
        <dbReference type="Rhea" id="RHEA:43053"/>
    </physiologicalReaction>
</comment>
<comment type="similarity">
    <text evidence="1">Belongs to the ATP-dependent AMP-binding enzyme family.</text>
</comment>
<dbReference type="InterPro" id="IPR025110">
    <property type="entry name" value="AMP-bd_C"/>
</dbReference>
<dbReference type="PANTHER" id="PTHR43201:SF5">
    <property type="entry name" value="MEDIUM-CHAIN ACYL-COA LIGASE ACSF2, MITOCHONDRIAL"/>
    <property type="match status" value="1"/>
</dbReference>
<dbReference type="GO" id="GO:0031956">
    <property type="term" value="F:medium-chain fatty acid-CoA ligase activity"/>
    <property type="evidence" value="ECO:0007669"/>
    <property type="project" value="TreeGrafter"/>
</dbReference>
<evidence type="ECO:0000256" key="4">
    <source>
        <dbReference type="ARBA" id="ARBA00066616"/>
    </source>
</evidence>
<feature type="domain" description="AMP-binding enzyme C-terminal" evidence="7">
    <location>
        <begin position="426"/>
        <end position="501"/>
    </location>
</feature>
<reference evidence="8 9" key="1">
    <citation type="submission" date="2016-03" db="EMBL/GenBank/DDBJ databases">
        <title>Microsymbionts genomes from the relict species Vavilovia formosa (Stev.) Fed.</title>
        <authorList>
            <person name="Kopat V."/>
            <person name="Chirak E."/>
            <person name="Kimeklis A."/>
            <person name="Andronov E."/>
        </authorList>
    </citation>
    <scope>NUCLEOTIDE SEQUENCE [LARGE SCALE GENOMIC DNA]</scope>
    <source>
        <strain evidence="8 9">Vaf07</strain>
    </source>
</reference>
<evidence type="ECO:0000259" key="7">
    <source>
        <dbReference type="Pfam" id="PF13193"/>
    </source>
</evidence>
<dbReference type="PROSITE" id="PS00455">
    <property type="entry name" value="AMP_BINDING"/>
    <property type="match status" value="1"/>
</dbReference>
<name>A0A163XNJ1_9BRAD</name>
<dbReference type="EC" id="6.2.1.44" evidence="4"/>
<accession>A0A163XNJ1</accession>
<feature type="domain" description="AMP-dependent synthetase/ligase" evidence="6">
    <location>
        <begin position="14"/>
        <end position="377"/>
    </location>
</feature>
<dbReference type="EMBL" id="LVYV01000053">
    <property type="protein sequence ID" value="KZD21147.1"/>
    <property type="molecule type" value="Genomic_DNA"/>
</dbReference>
<comment type="caution">
    <text evidence="8">The sequence shown here is derived from an EMBL/GenBank/DDBJ whole genome shotgun (WGS) entry which is preliminary data.</text>
</comment>
<dbReference type="STRING" id="943830.A4A58_15330"/>
<dbReference type="Pfam" id="PF00501">
    <property type="entry name" value="AMP-binding"/>
    <property type="match status" value="1"/>
</dbReference>
<evidence type="ECO:0000313" key="8">
    <source>
        <dbReference type="EMBL" id="KZD21147.1"/>
    </source>
</evidence>
<evidence type="ECO:0000256" key="2">
    <source>
        <dbReference type="ARBA" id="ARBA00022598"/>
    </source>
</evidence>
<dbReference type="PANTHER" id="PTHR43201">
    <property type="entry name" value="ACYL-COA SYNTHETASE"/>
    <property type="match status" value="1"/>
</dbReference>
<dbReference type="RefSeq" id="WP_068737156.1">
    <property type="nucleotide sequence ID" value="NZ_LVYV01000053.1"/>
</dbReference>
<dbReference type="InterPro" id="IPR000873">
    <property type="entry name" value="AMP-dep_synth/lig_dom"/>
</dbReference>
<dbReference type="AlphaFoldDB" id="A0A163XNJ1"/>
<dbReference type="FunFam" id="3.30.300.30:FF:000008">
    <property type="entry name" value="2,3-dihydroxybenzoate-AMP ligase"/>
    <property type="match status" value="1"/>
</dbReference>
<evidence type="ECO:0000256" key="5">
    <source>
        <dbReference type="ARBA" id="ARBA00067668"/>
    </source>
</evidence>